<dbReference type="SUPFAM" id="SSF141530">
    <property type="entry name" value="PTSIIA/GutA-like"/>
    <property type="match status" value="1"/>
</dbReference>
<organism evidence="2 3">
    <name type="scientific">Candidatus Agrococcus pullicola</name>
    <dbReference type="NCBI Taxonomy" id="2838429"/>
    <lineage>
        <taxon>Bacteria</taxon>
        <taxon>Bacillati</taxon>
        <taxon>Actinomycetota</taxon>
        <taxon>Actinomycetes</taxon>
        <taxon>Micrococcales</taxon>
        <taxon>Microbacteriaceae</taxon>
        <taxon>Agrococcus</taxon>
    </lineage>
</organism>
<dbReference type="EMBL" id="DXDC01000288">
    <property type="protein sequence ID" value="HIY66488.1"/>
    <property type="molecule type" value="Genomic_DNA"/>
</dbReference>
<comment type="caution">
    <text evidence="2">The sequence shown here is derived from an EMBL/GenBank/DDBJ whole genome shotgun (WGS) entry which is preliminary data.</text>
</comment>
<gene>
    <name evidence="2" type="ORF">H9830_09455</name>
</gene>
<feature type="modified residue" description="Phosphohistidine; by HPr" evidence="1">
    <location>
        <position position="43"/>
    </location>
</feature>
<dbReference type="Pfam" id="PF03829">
    <property type="entry name" value="PTSIIA_gutA"/>
    <property type="match status" value="1"/>
</dbReference>
<dbReference type="GO" id="GO:0016301">
    <property type="term" value="F:kinase activity"/>
    <property type="evidence" value="ECO:0007669"/>
    <property type="project" value="TreeGrafter"/>
</dbReference>
<reference evidence="2" key="1">
    <citation type="journal article" date="2021" name="PeerJ">
        <title>Extensive microbial diversity within the chicken gut microbiome revealed by metagenomics and culture.</title>
        <authorList>
            <person name="Gilroy R."/>
            <person name="Ravi A."/>
            <person name="Getino M."/>
            <person name="Pursley I."/>
            <person name="Horton D.L."/>
            <person name="Alikhan N.F."/>
            <person name="Baker D."/>
            <person name="Gharbi K."/>
            <person name="Hall N."/>
            <person name="Watson M."/>
            <person name="Adriaenssens E.M."/>
            <person name="Foster-Nyarko E."/>
            <person name="Jarju S."/>
            <person name="Secka A."/>
            <person name="Antonio M."/>
            <person name="Oren A."/>
            <person name="Chaudhuri R.R."/>
            <person name="La Ragione R."/>
            <person name="Hildebrand F."/>
            <person name="Pallen M.J."/>
        </authorList>
    </citation>
    <scope>NUCLEOTIDE SEQUENCE</scope>
    <source>
        <strain evidence="2">ChiGjej1B1-98</strain>
    </source>
</reference>
<dbReference type="GO" id="GO:0008982">
    <property type="term" value="F:protein-N(PI)-phosphohistidine-sugar phosphotransferase activity"/>
    <property type="evidence" value="ECO:0007669"/>
    <property type="project" value="InterPro"/>
</dbReference>
<name>A0A9D1YVH4_9MICO</name>
<evidence type="ECO:0000313" key="3">
    <source>
        <dbReference type="Proteomes" id="UP000824005"/>
    </source>
</evidence>
<dbReference type="PROSITE" id="PS51097">
    <property type="entry name" value="PTS_EIIA_TYPE_5"/>
    <property type="match status" value="1"/>
</dbReference>
<dbReference type="AlphaFoldDB" id="A0A9D1YVH4"/>
<dbReference type="PANTHER" id="PTHR40398:SF1">
    <property type="entry name" value="PTS SYSTEM GLUCITOL_SORBITOL-SPECIFIC EIIA COMPONENT"/>
    <property type="match status" value="1"/>
</dbReference>
<accession>A0A9D1YVH4</accession>
<proteinExistence type="predicted"/>
<dbReference type="Proteomes" id="UP000824005">
    <property type="component" value="Unassembled WGS sequence"/>
</dbReference>
<dbReference type="GO" id="GO:0005737">
    <property type="term" value="C:cytoplasm"/>
    <property type="evidence" value="ECO:0007669"/>
    <property type="project" value="InterPro"/>
</dbReference>
<evidence type="ECO:0000256" key="1">
    <source>
        <dbReference type="PROSITE-ProRule" id="PRU00420"/>
    </source>
</evidence>
<dbReference type="GO" id="GO:0009401">
    <property type="term" value="P:phosphoenolpyruvate-dependent sugar phosphotransferase system"/>
    <property type="evidence" value="ECO:0007669"/>
    <property type="project" value="InterPro"/>
</dbReference>
<reference evidence="2" key="2">
    <citation type="submission" date="2021-04" db="EMBL/GenBank/DDBJ databases">
        <authorList>
            <person name="Gilroy R."/>
        </authorList>
    </citation>
    <scope>NUCLEOTIDE SEQUENCE</scope>
    <source>
        <strain evidence="2">ChiGjej1B1-98</strain>
    </source>
</reference>
<evidence type="ECO:0000313" key="2">
    <source>
        <dbReference type="EMBL" id="HIY66488.1"/>
    </source>
</evidence>
<protein>
    <submittedName>
        <fullName evidence="2">PTS glucitol/sorbitol transporter subunit IIA</fullName>
    </submittedName>
</protein>
<dbReference type="InterPro" id="IPR004716">
    <property type="entry name" value="PTS_IIA_glucitol/sorbitol-sp"/>
</dbReference>
<sequence>MGEYFTSTVTSIGKDATDMFEAGVFILFGAPCPDALAEVSVVHEGWSEDARDPRPGDTIAIGEKEATVTGVGEIAGENLRTLGHIVVYLDPDQNLLPGAVVAEGSLGSPTAGDRISLRSA</sequence>
<dbReference type="InterPro" id="IPR036665">
    <property type="entry name" value="PTS_IIA_glucitol/sorbitol_sf"/>
</dbReference>
<dbReference type="Gene3D" id="2.40.33.40">
    <property type="entry name" value="Phosphotransferase system, glucitol/sorbitol-specific IIA component"/>
    <property type="match status" value="1"/>
</dbReference>
<dbReference type="PANTHER" id="PTHR40398">
    <property type="entry name" value="PTS SYSTEM GLUCITOL/SORBITOL-SPECIFIC EIIA COMPONENT"/>
    <property type="match status" value="1"/>
</dbReference>